<evidence type="ECO:0000313" key="3">
    <source>
        <dbReference type="Proteomes" id="UP001301958"/>
    </source>
</evidence>
<dbReference type="EMBL" id="MU865320">
    <property type="protein sequence ID" value="KAK4228283.1"/>
    <property type="molecule type" value="Genomic_DNA"/>
</dbReference>
<protein>
    <submittedName>
        <fullName evidence="2">Uncharacterized protein</fullName>
    </submittedName>
</protein>
<organism evidence="2 3">
    <name type="scientific">Podospora fimiseda</name>
    <dbReference type="NCBI Taxonomy" id="252190"/>
    <lineage>
        <taxon>Eukaryota</taxon>
        <taxon>Fungi</taxon>
        <taxon>Dikarya</taxon>
        <taxon>Ascomycota</taxon>
        <taxon>Pezizomycotina</taxon>
        <taxon>Sordariomycetes</taxon>
        <taxon>Sordariomycetidae</taxon>
        <taxon>Sordariales</taxon>
        <taxon>Podosporaceae</taxon>
        <taxon>Podospora</taxon>
    </lineage>
</organism>
<reference evidence="2" key="1">
    <citation type="journal article" date="2023" name="Mol. Phylogenet. Evol.">
        <title>Genome-scale phylogeny and comparative genomics of the fungal order Sordariales.</title>
        <authorList>
            <person name="Hensen N."/>
            <person name="Bonometti L."/>
            <person name="Westerberg I."/>
            <person name="Brannstrom I.O."/>
            <person name="Guillou S."/>
            <person name="Cros-Aarteil S."/>
            <person name="Calhoun S."/>
            <person name="Haridas S."/>
            <person name="Kuo A."/>
            <person name="Mondo S."/>
            <person name="Pangilinan J."/>
            <person name="Riley R."/>
            <person name="LaButti K."/>
            <person name="Andreopoulos B."/>
            <person name="Lipzen A."/>
            <person name="Chen C."/>
            <person name="Yan M."/>
            <person name="Daum C."/>
            <person name="Ng V."/>
            <person name="Clum A."/>
            <person name="Steindorff A."/>
            <person name="Ohm R.A."/>
            <person name="Martin F."/>
            <person name="Silar P."/>
            <person name="Natvig D.O."/>
            <person name="Lalanne C."/>
            <person name="Gautier V."/>
            <person name="Ament-Velasquez S.L."/>
            <person name="Kruys A."/>
            <person name="Hutchinson M.I."/>
            <person name="Powell A.J."/>
            <person name="Barry K."/>
            <person name="Miller A.N."/>
            <person name="Grigoriev I.V."/>
            <person name="Debuchy R."/>
            <person name="Gladieux P."/>
            <person name="Hiltunen Thoren M."/>
            <person name="Johannesson H."/>
        </authorList>
    </citation>
    <scope>NUCLEOTIDE SEQUENCE</scope>
    <source>
        <strain evidence="2">CBS 990.96</strain>
    </source>
</reference>
<name>A0AAN7BRL4_9PEZI</name>
<sequence length="283" mass="31662">MIQPMQPRHGGNVWSYGSEENEARLSSKESVLVRKRKVCSSESRHMVYAGSSTLRGPVARRQDLFYQQARSGREARPARSSLRRHKITGDRGKKNPCIIPILWGWGTVMRLPRKTVKDASESGRGVDLSLERDGHRCGSTGRSLLAGAHWVGVGAGRPLHPLGRHRRGVRLPPQKERKNNRCRRFVDEIQIRQEDFEKREKRVADISDSLVSDICHFLFHMDSNFSFDVADCSVGGGLGSLKSPHLLGVGKNSFPVMPRQKKRGNDDVLDGGDEKEVDGIGIH</sequence>
<dbReference type="AlphaFoldDB" id="A0AAN7BRL4"/>
<feature type="compositionally biased region" description="Basic and acidic residues" evidence="1">
    <location>
        <begin position="272"/>
        <end position="283"/>
    </location>
</feature>
<reference evidence="2" key="2">
    <citation type="submission" date="2023-05" db="EMBL/GenBank/DDBJ databases">
        <authorList>
            <consortium name="Lawrence Berkeley National Laboratory"/>
            <person name="Steindorff A."/>
            <person name="Hensen N."/>
            <person name="Bonometti L."/>
            <person name="Westerberg I."/>
            <person name="Brannstrom I.O."/>
            <person name="Guillou S."/>
            <person name="Cros-Aarteil S."/>
            <person name="Calhoun S."/>
            <person name="Haridas S."/>
            <person name="Kuo A."/>
            <person name="Mondo S."/>
            <person name="Pangilinan J."/>
            <person name="Riley R."/>
            <person name="Labutti K."/>
            <person name="Andreopoulos B."/>
            <person name="Lipzen A."/>
            <person name="Chen C."/>
            <person name="Yanf M."/>
            <person name="Daum C."/>
            <person name="Ng V."/>
            <person name="Clum A."/>
            <person name="Ohm R."/>
            <person name="Martin F."/>
            <person name="Silar P."/>
            <person name="Natvig D."/>
            <person name="Lalanne C."/>
            <person name="Gautier V."/>
            <person name="Ament-Velasquez S.L."/>
            <person name="Kruys A."/>
            <person name="Hutchinson M.I."/>
            <person name="Powell A.J."/>
            <person name="Barry K."/>
            <person name="Miller A.N."/>
            <person name="Grigoriev I.V."/>
            <person name="Debuchy R."/>
            <person name="Gladieux P."/>
            <person name="Thoren M.H."/>
            <person name="Johannesson H."/>
        </authorList>
    </citation>
    <scope>NUCLEOTIDE SEQUENCE</scope>
    <source>
        <strain evidence="2">CBS 990.96</strain>
    </source>
</reference>
<keyword evidence="3" id="KW-1185">Reference proteome</keyword>
<dbReference type="Proteomes" id="UP001301958">
    <property type="component" value="Unassembled WGS sequence"/>
</dbReference>
<comment type="caution">
    <text evidence="2">The sequence shown here is derived from an EMBL/GenBank/DDBJ whole genome shotgun (WGS) entry which is preliminary data.</text>
</comment>
<gene>
    <name evidence="2" type="ORF">QBC38DRAFT_158099</name>
</gene>
<evidence type="ECO:0000313" key="2">
    <source>
        <dbReference type="EMBL" id="KAK4228283.1"/>
    </source>
</evidence>
<feature type="region of interest" description="Disordered" evidence="1">
    <location>
        <begin position="69"/>
        <end position="91"/>
    </location>
</feature>
<proteinExistence type="predicted"/>
<feature type="region of interest" description="Disordered" evidence="1">
    <location>
        <begin position="252"/>
        <end position="283"/>
    </location>
</feature>
<accession>A0AAN7BRL4</accession>
<evidence type="ECO:0000256" key="1">
    <source>
        <dbReference type="SAM" id="MobiDB-lite"/>
    </source>
</evidence>